<gene>
    <name evidence="2" type="ORF">RhiirA1_470949</name>
</gene>
<reference evidence="2 3" key="2">
    <citation type="submission" date="2017-10" db="EMBL/GenBank/DDBJ databases">
        <title>Genome analyses suggest a sexual origin of heterokaryosis in a supposedly ancient asexual fungus.</title>
        <authorList>
            <person name="Corradi N."/>
            <person name="Sedzielewska K."/>
            <person name="Noel J."/>
            <person name="Charron P."/>
            <person name="Farinelli L."/>
            <person name="Marton T."/>
            <person name="Kruger M."/>
            <person name="Pelin A."/>
            <person name="Brachmann A."/>
            <person name="Corradi N."/>
        </authorList>
    </citation>
    <scope>NUCLEOTIDE SEQUENCE [LARGE SCALE GENOMIC DNA]</scope>
    <source>
        <strain evidence="2 3">A1</strain>
    </source>
</reference>
<dbReference type="EMBL" id="LLXH01001541">
    <property type="protein sequence ID" value="PKC58451.1"/>
    <property type="molecule type" value="Genomic_DNA"/>
</dbReference>
<dbReference type="AlphaFoldDB" id="A0A2N0R579"/>
<keyword evidence="1" id="KW-0812">Transmembrane</keyword>
<accession>A0A2N0R579</accession>
<dbReference type="Proteomes" id="UP000232688">
    <property type="component" value="Unassembled WGS sequence"/>
</dbReference>
<keyword evidence="1" id="KW-1133">Transmembrane helix</keyword>
<feature type="transmembrane region" description="Helical" evidence="1">
    <location>
        <begin position="105"/>
        <end position="128"/>
    </location>
</feature>
<comment type="caution">
    <text evidence="2">The sequence shown here is derived from an EMBL/GenBank/DDBJ whole genome shotgun (WGS) entry which is preliminary data.</text>
</comment>
<evidence type="ECO:0000313" key="3">
    <source>
        <dbReference type="Proteomes" id="UP000232688"/>
    </source>
</evidence>
<sequence>MVTFYILSKYNFINDIYASDAFSFIYYYTELKIFKILKKNITTTPTTTFMIPYINFVNYSKDYNWFLELIRPQPSPFTKSINRNIYKTWNGEALINFKWNAFGKYYYAMIWILFMALLGCFTAAATIPQQYISKGIRQQLFISSIILGFIHLILEIRQFFYNFTKWFYNFWNIFGKYKCLIYIFTIF</sequence>
<organism evidence="2 3">
    <name type="scientific">Rhizophagus irregularis</name>
    <dbReference type="NCBI Taxonomy" id="588596"/>
    <lineage>
        <taxon>Eukaryota</taxon>
        <taxon>Fungi</taxon>
        <taxon>Fungi incertae sedis</taxon>
        <taxon>Mucoromycota</taxon>
        <taxon>Glomeromycotina</taxon>
        <taxon>Glomeromycetes</taxon>
        <taxon>Glomerales</taxon>
        <taxon>Glomeraceae</taxon>
        <taxon>Rhizophagus</taxon>
    </lineage>
</organism>
<dbReference type="VEuPathDB" id="FungiDB:RhiirA1_470949"/>
<name>A0A2N0R579_9GLOM</name>
<proteinExistence type="predicted"/>
<feature type="transmembrane region" description="Helical" evidence="1">
    <location>
        <begin position="166"/>
        <end position="185"/>
    </location>
</feature>
<evidence type="ECO:0000313" key="2">
    <source>
        <dbReference type="EMBL" id="PKC58451.1"/>
    </source>
</evidence>
<reference evidence="2 3" key="1">
    <citation type="submission" date="2017-10" db="EMBL/GenBank/DDBJ databases">
        <title>Extensive intraspecific genome diversity in a model arbuscular mycorrhizal fungus.</title>
        <authorList>
            <person name="Chen E.C.H."/>
            <person name="Morin E."/>
            <person name="Baudet D."/>
            <person name="Noel J."/>
            <person name="Ndikumana S."/>
            <person name="Charron P."/>
            <person name="St-Onge C."/>
            <person name="Giorgi J."/>
            <person name="Grigoriev I.V."/>
            <person name="Roux C."/>
            <person name="Martin F.M."/>
            <person name="Corradi N."/>
        </authorList>
    </citation>
    <scope>NUCLEOTIDE SEQUENCE [LARGE SCALE GENOMIC DNA]</scope>
    <source>
        <strain evidence="2 3">A1</strain>
    </source>
</reference>
<evidence type="ECO:0000256" key="1">
    <source>
        <dbReference type="SAM" id="Phobius"/>
    </source>
</evidence>
<feature type="transmembrane region" description="Helical" evidence="1">
    <location>
        <begin position="140"/>
        <end position="160"/>
    </location>
</feature>
<protein>
    <submittedName>
        <fullName evidence="2">Uncharacterized protein</fullName>
    </submittedName>
</protein>
<keyword evidence="1" id="KW-0472">Membrane</keyword>